<organism evidence="2">
    <name type="scientific">Rhizophora mucronata</name>
    <name type="common">Asiatic mangrove</name>
    <dbReference type="NCBI Taxonomy" id="61149"/>
    <lineage>
        <taxon>Eukaryota</taxon>
        <taxon>Viridiplantae</taxon>
        <taxon>Streptophyta</taxon>
        <taxon>Embryophyta</taxon>
        <taxon>Tracheophyta</taxon>
        <taxon>Spermatophyta</taxon>
        <taxon>Magnoliopsida</taxon>
        <taxon>eudicotyledons</taxon>
        <taxon>Gunneridae</taxon>
        <taxon>Pentapetalae</taxon>
        <taxon>rosids</taxon>
        <taxon>fabids</taxon>
        <taxon>Malpighiales</taxon>
        <taxon>Rhizophoraceae</taxon>
        <taxon>Rhizophora</taxon>
    </lineage>
</organism>
<feature type="transmembrane region" description="Helical" evidence="1">
    <location>
        <begin position="20"/>
        <end position="51"/>
    </location>
</feature>
<keyword evidence="1" id="KW-1133">Transmembrane helix</keyword>
<keyword evidence="2" id="KW-0418">Kinase</keyword>
<keyword evidence="1" id="KW-0472">Membrane</keyword>
<sequence>MGLKGVLSSDISFFSELQILYVFTWQFISVLLGFNLLLKCFTYCFVIFVMYRLHYSYSSSPSGRFTAVQ</sequence>
<accession>A0A2P2MND6</accession>
<evidence type="ECO:0000256" key="1">
    <source>
        <dbReference type="SAM" id="Phobius"/>
    </source>
</evidence>
<dbReference type="EMBL" id="GGEC01051258">
    <property type="protein sequence ID" value="MBX31742.1"/>
    <property type="molecule type" value="Transcribed_RNA"/>
</dbReference>
<protein>
    <submittedName>
        <fullName evidence="2">Serine/threonine-protein kinase PBS1</fullName>
    </submittedName>
</protein>
<keyword evidence="1" id="KW-0812">Transmembrane</keyword>
<dbReference type="GO" id="GO:0016301">
    <property type="term" value="F:kinase activity"/>
    <property type="evidence" value="ECO:0007669"/>
    <property type="project" value="UniProtKB-KW"/>
</dbReference>
<keyword evidence="2" id="KW-0808">Transferase</keyword>
<name>A0A2P2MND6_RHIMU</name>
<evidence type="ECO:0000313" key="2">
    <source>
        <dbReference type="EMBL" id="MBX31744.1"/>
    </source>
</evidence>
<dbReference type="EMBL" id="GGEC01051260">
    <property type="protein sequence ID" value="MBX31744.1"/>
    <property type="molecule type" value="Transcribed_RNA"/>
</dbReference>
<reference evidence="2" key="1">
    <citation type="submission" date="2018-02" db="EMBL/GenBank/DDBJ databases">
        <title>Rhizophora mucronata_Transcriptome.</title>
        <authorList>
            <person name="Meera S.P."/>
            <person name="Sreeshan A."/>
            <person name="Augustine A."/>
        </authorList>
    </citation>
    <scope>NUCLEOTIDE SEQUENCE</scope>
    <source>
        <tissue evidence="2">Leaf</tissue>
    </source>
</reference>
<dbReference type="AlphaFoldDB" id="A0A2P2MND6"/>
<proteinExistence type="predicted"/>